<name>A0A1H1XGS5_9ACTN</name>
<dbReference type="PROSITE" id="PS51186">
    <property type="entry name" value="GNAT"/>
    <property type="match status" value="1"/>
</dbReference>
<sequence length="239" mass="27651">MDQYVLYTVTELGYFGCEHGAIIGYLSEPDHLSAEDDAPPVRQEACRVTDTFDFSTFPTLTSERVVLRQFEPEDAADLFVWRSDPEVQKYNSEPMRDVRQAAQLIEDLRREYSAQRSIHWAVTLSGEGRAVGLFGFVSWERFHHRAEAGYDLRRDHWGRGIATEALGAMLRFGFTRMRLNRVEAQTIADNHESVRLLQRLGFHREGLRRAYSLEEEGTYHDGAIYGLLRRDYRPSSRQA</sequence>
<dbReference type="Proteomes" id="UP000198983">
    <property type="component" value="Chromosome I"/>
</dbReference>
<dbReference type="Gene3D" id="3.40.630.30">
    <property type="match status" value="1"/>
</dbReference>
<reference evidence="2 3" key="1">
    <citation type="submission" date="2016-10" db="EMBL/GenBank/DDBJ databases">
        <authorList>
            <person name="de Groot N.N."/>
        </authorList>
    </citation>
    <scope>NUCLEOTIDE SEQUENCE [LARGE SCALE GENOMIC DNA]</scope>
    <source>
        <strain evidence="2 3">DSM 22024</strain>
    </source>
</reference>
<dbReference type="Pfam" id="PF13302">
    <property type="entry name" value="Acetyltransf_3"/>
    <property type="match status" value="1"/>
</dbReference>
<dbReference type="PANTHER" id="PTHR43792">
    <property type="entry name" value="GNAT FAMILY, PUTATIVE (AFU_ORTHOLOGUE AFUA_3G00765)-RELATED-RELATED"/>
    <property type="match status" value="1"/>
</dbReference>
<organism evidence="2 3">
    <name type="scientific">Actinopolymorpha singaporensis</name>
    <dbReference type="NCBI Taxonomy" id="117157"/>
    <lineage>
        <taxon>Bacteria</taxon>
        <taxon>Bacillati</taxon>
        <taxon>Actinomycetota</taxon>
        <taxon>Actinomycetes</taxon>
        <taxon>Propionibacteriales</taxon>
        <taxon>Actinopolymorphaceae</taxon>
        <taxon>Actinopolymorpha</taxon>
    </lineage>
</organism>
<keyword evidence="2" id="KW-0808">Transferase</keyword>
<dbReference type="InterPro" id="IPR016181">
    <property type="entry name" value="Acyl_CoA_acyltransferase"/>
</dbReference>
<evidence type="ECO:0000313" key="2">
    <source>
        <dbReference type="EMBL" id="SDT07876.1"/>
    </source>
</evidence>
<dbReference type="GO" id="GO:0008999">
    <property type="term" value="F:protein-N-terminal-alanine acetyltransferase activity"/>
    <property type="evidence" value="ECO:0007669"/>
    <property type="project" value="TreeGrafter"/>
</dbReference>
<dbReference type="InterPro" id="IPR051531">
    <property type="entry name" value="N-acetyltransferase"/>
</dbReference>
<dbReference type="STRING" id="117157.SAMN04489717_4953"/>
<evidence type="ECO:0000313" key="3">
    <source>
        <dbReference type="Proteomes" id="UP000198983"/>
    </source>
</evidence>
<feature type="domain" description="N-acetyltransferase" evidence="1">
    <location>
        <begin position="65"/>
        <end position="231"/>
    </location>
</feature>
<protein>
    <submittedName>
        <fullName evidence="2">Ribosomal-protein-alanine N-acetyltransferase</fullName>
    </submittedName>
</protein>
<gene>
    <name evidence="2" type="ORF">SAMN04489717_4953</name>
</gene>
<accession>A0A1H1XGS5</accession>
<dbReference type="AlphaFoldDB" id="A0A1H1XGS5"/>
<dbReference type="PANTHER" id="PTHR43792:SF9">
    <property type="entry name" value="RIBOSOMAL-PROTEIN-ALANINE ACETYLTRANSFERASE"/>
    <property type="match status" value="1"/>
</dbReference>
<keyword evidence="3" id="KW-1185">Reference proteome</keyword>
<proteinExistence type="predicted"/>
<dbReference type="SUPFAM" id="SSF55729">
    <property type="entry name" value="Acyl-CoA N-acyltransferases (Nat)"/>
    <property type="match status" value="1"/>
</dbReference>
<evidence type="ECO:0000259" key="1">
    <source>
        <dbReference type="PROSITE" id="PS51186"/>
    </source>
</evidence>
<dbReference type="GO" id="GO:0005737">
    <property type="term" value="C:cytoplasm"/>
    <property type="evidence" value="ECO:0007669"/>
    <property type="project" value="TreeGrafter"/>
</dbReference>
<dbReference type="InterPro" id="IPR000182">
    <property type="entry name" value="GNAT_dom"/>
</dbReference>
<dbReference type="EMBL" id="LT629732">
    <property type="protein sequence ID" value="SDT07876.1"/>
    <property type="molecule type" value="Genomic_DNA"/>
</dbReference>